<name>A0A4P9YGC0_ROZAC</name>
<dbReference type="AlphaFoldDB" id="A0A4P9YGC0"/>
<gene>
    <name evidence="1" type="ORF">ROZALSC1DRAFT_23124</name>
</gene>
<evidence type="ECO:0000313" key="2">
    <source>
        <dbReference type="Proteomes" id="UP000281549"/>
    </source>
</evidence>
<dbReference type="Proteomes" id="UP000281549">
    <property type="component" value="Unassembled WGS sequence"/>
</dbReference>
<sequence length="168" mass="20179">MDTDHKAIKWRTEIPIALPKYKPFECSRWKIDKNTITDTDIEAIKTDVSSYSYIQEFIHPKNAKESTLNYFHHLNQIQYLIRESAKLTLPIKNIKSTRKTKYTPRKFFVTLKVEPMQVKSKILSYYKHNIYAALNNHLPNVQRLPQEWQDIYRAKYKNSWDVLQLKNF</sequence>
<proteinExistence type="predicted"/>
<accession>A0A4P9YGC0</accession>
<protein>
    <submittedName>
        <fullName evidence="1">Uncharacterized protein</fullName>
    </submittedName>
</protein>
<organism evidence="1 2">
    <name type="scientific">Rozella allomycis (strain CSF55)</name>
    <dbReference type="NCBI Taxonomy" id="988480"/>
    <lineage>
        <taxon>Eukaryota</taxon>
        <taxon>Fungi</taxon>
        <taxon>Fungi incertae sedis</taxon>
        <taxon>Cryptomycota</taxon>
        <taxon>Cryptomycota incertae sedis</taxon>
        <taxon>Rozella</taxon>
    </lineage>
</organism>
<dbReference type="EMBL" id="ML005426">
    <property type="protein sequence ID" value="RKP18553.1"/>
    <property type="molecule type" value="Genomic_DNA"/>
</dbReference>
<evidence type="ECO:0000313" key="1">
    <source>
        <dbReference type="EMBL" id="RKP18553.1"/>
    </source>
</evidence>
<reference evidence="2" key="1">
    <citation type="journal article" date="2018" name="Nat. Microbiol.">
        <title>Leveraging single-cell genomics to expand the fungal tree of life.</title>
        <authorList>
            <person name="Ahrendt S.R."/>
            <person name="Quandt C.A."/>
            <person name="Ciobanu D."/>
            <person name="Clum A."/>
            <person name="Salamov A."/>
            <person name="Andreopoulos B."/>
            <person name="Cheng J.F."/>
            <person name="Woyke T."/>
            <person name="Pelin A."/>
            <person name="Henrissat B."/>
            <person name="Reynolds N.K."/>
            <person name="Benny G.L."/>
            <person name="Smith M.E."/>
            <person name="James T.Y."/>
            <person name="Grigoriev I.V."/>
        </authorList>
    </citation>
    <scope>NUCLEOTIDE SEQUENCE [LARGE SCALE GENOMIC DNA]</scope>
    <source>
        <strain evidence="2">CSF55</strain>
    </source>
</reference>